<dbReference type="Gene3D" id="3.30.420.40">
    <property type="match status" value="2"/>
</dbReference>
<dbReference type="InterPro" id="IPR043129">
    <property type="entry name" value="ATPase_NBD"/>
</dbReference>
<gene>
    <name evidence="2" type="ORF">SAMN04488554_2732</name>
</gene>
<dbReference type="Proteomes" id="UP000199220">
    <property type="component" value="Unassembled WGS sequence"/>
</dbReference>
<keyword evidence="2" id="KW-0418">Kinase</keyword>
<protein>
    <submittedName>
        <fullName evidence="2">Glucokinase</fullName>
    </submittedName>
</protein>
<organism evidence="2 3">
    <name type="scientific">Ruania alba</name>
    <dbReference type="NCBI Taxonomy" id="648782"/>
    <lineage>
        <taxon>Bacteria</taxon>
        <taxon>Bacillati</taxon>
        <taxon>Actinomycetota</taxon>
        <taxon>Actinomycetes</taxon>
        <taxon>Micrococcales</taxon>
        <taxon>Ruaniaceae</taxon>
        <taxon>Ruania</taxon>
    </lineage>
</organism>
<dbReference type="SUPFAM" id="SSF53067">
    <property type="entry name" value="Actin-like ATPase domain"/>
    <property type="match status" value="1"/>
</dbReference>
<dbReference type="InterPro" id="IPR000600">
    <property type="entry name" value="ROK"/>
</dbReference>
<keyword evidence="2" id="KW-0808">Transferase</keyword>
<dbReference type="PANTHER" id="PTHR18964:SF169">
    <property type="entry name" value="N-ACETYLMANNOSAMINE KINASE"/>
    <property type="match status" value="1"/>
</dbReference>
<name>A0A1H5LCG8_9MICO</name>
<dbReference type="AlphaFoldDB" id="A0A1H5LCG8"/>
<dbReference type="EMBL" id="FNTX01000002">
    <property type="protein sequence ID" value="SEE74674.1"/>
    <property type="molecule type" value="Genomic_DNA"/>
</dbReference>
<reference evidence="3" key="1">
    <citation type="submission" date="2016-10" db="EMBL/GenBank/DDBJ databases">
        <authorList>
            <person name="Varghese N."/>
            <person name="Submissions S."/>
        </authorList>
    </citation>
    <scope>NUCLEOTIDE SEQUENCE [LARGE SCALE GENOMIC DNA]</scope>
    <source>
        <strain evidence="3">DSM 21368</strain>
    </source>
</reference>
<sequence length="340" mass="34299">MASDRRRSVHTQTTGMGRMSRVRSVIGVDVGGTKTAAAVVGPDGRLGPVHSAPTRAAAGPEAVLEVIRSLVTDVRAEARLDGWGEPAAVGIATAGMVDTTTGVIVAANDTFPGWPGTPVQARLTEQLGIAVTVQNDVRAHAIGEAWAGAAADVRSALVVAVGTGVGGTVVIDGRAAGGAHHAGGEIGHMPSAGAGGLRCPCGRIGHLEAVACGPAIAEQFRRRDPDQHAGTPDVLRLADAGDEIAGDVVHRAGVALGQAIAGVVTVIDPHVVVLGGGVAGASTVWWDAVCETLRTELVDPLRDIPVRLSTLGGSAPLIGAARSAWGVVDRAGDRGSREDR</sequence>
<proteinExistence type="inferred from homology"/>
<dbReference type="GO" id="GO:0016301">
    <property type="term" value="F:kinase activity"/>
    <property type="evidence" value="ECO:0007669"/>
    <property type="project" value="UniProtKB-KW"/>
</dbReference>
<evidence type="ECO:0000313" key="2">
    <source>
        <dbReference type="EMBL" id="SEE74674.1"/>
    </source>
</evidence>
<dbReference type="Pfam" id="PF00480">
    <property type="entry name" value="ROK"/>
    <property type="match status" value="1"/>
</dbReference>
<dbReference type="PANTHER" id="PTHR18964">
    <property type="entry name" value="ROK (REPRESSOR, ORF, KINASE) FAMILY"/>
    <property type="match status" value="1"/>
</dbReference>
<keyword evidence="3" id="KW-1185">Reference proteome</keyword>
<dbReference type="STRING" id="648782.SAMN04488554_2732"/>
<evidence type="ECO:0000313" key="3">
    <source>
        <dbReference type="Proteomes" id="UP000199220"/>
    </source>
</evidence>
<evidence type="ECO:0000256" key="1">
    <source>
        <dbReference type="ARBA" id="ARBA00006479"/>
    </source>
</evidence>
<comment type="similarity">
    <text evidence="1">Belongs to the ROK (NagC/XylR) family.</text>
</comment>
<accession>A0A1H5LCG8</accession>